<evidence type="ECO:0000313" key="2">
    <source>
        <dbReference type="Proteomes" id="UP001500841"/>
    </source>
</evidence>
<dbReference type="Proteomes" id="UP001500841">
    <property type="component" value="Unassembled WGS sequence"/>
</dbReference>
<name>A0ABP7WGY6_9SPHI</name>
<keyword evidence="2" id="KW-1185">Reference proteome</keyword>
<sequence>MVYYEEFQFIQDAIAREKQLKAGSRQKKVDLIQSENRDWLDLTAGWYEGWE</sequence>
<proteinExistence type="predicted"/>
<organism evidence="1 2">
    <name type="scientific">Mucilaginibacter panaciglaebae</name>
    <dbReference type="NCBI Taxonomy" id="502331"/>
    <lineage>
        <taxon>Bacteria</taxon>
        <taxon>Pseudomonadati</taxon>
        <taxon>Bacteroidota</taxon>
        <taxon>Sphingobacteriia</taxon>
        <taxon>Sphingobacteriales</taxon>
        <taxon>Sphingobacteriaceae</taxon>
        <taxon>Mucilaginibacter</taxon>
    </lineage>
</organism>
<dbReference type="RefSeq" id="WP_345100935.1">
    <property type="nucleotide sequence ID" value="NZ_BAABCV010000002.1"/>
</dbReference>
<dbReference type="InterPro" id="IPR035901">
    <property type="entry name" value="GIY-YIG_endonuc_sf"/>
</dbReference>
<dbReference type="EMBL" id="BAABCV010000002">
    <property type="protein sequence ID" value="GAA4087561.1"/>
    <property type="molecule type" value="Genomic_DNA"/>
</dbReference>
<reference evidence="2" key="1">
    <citation type="journal article" date="2019" name="Int. J. Syst. Evol. Microbiol.">
        <title>The Global Catalogue of Microorganisms (GCM) 10K type strain sequencing project: providing services to taxonomists for standard genome sequencing and annotation.</title>
        <authorList>
            <consortium name="The Broad Institute Genomics Platform"/>
            <consortium name="The Broad Institute Genome Sequencing Center for Infectious Disease"/>
            <person name="Wu L."/>
            <person name="Ma J."/>
        </authorList>
    </citation>
    <scope>NUCLEOTIDE SEQUENCE [LARGE SCALE GENOMIC DNA]</scope>
    <source>
        <strain evidence="2">JCM 17085</strain>
    </source>
</reference>
<accession>A0ABP7WGY6</accession>
<protein>
    <submittedName>
        <fullName evidence="1">Uncharacterized protein</fullName>
    </submittedName>
</protein>
<evidence type="ECO:0000313" key="1">
    <source>
        <dbReference type="EMBL" id="GAA4087561.1"/>
    </source>
</evidence>
<dbReference type="Gene3D" id="3.40.1440.10">
    <property type="entry name" value="GIY-YIG endonuclease"/>
    <property type="match status" value="1"/>
</dbReference>
<gene>
    <name evidence="1" type="ORF">GCM10022392_05750</name>
</gene>
<comment type="caution">
    <text evidence="1">The sequence shown here is derived from an EMBL/GenBank/DDBJ whole genome shotgun (WGS) entry which is preliminary data.</text>
</comment>